<dbReference type="Proteomes" id="UP000436468">
    <property type="component" value="Unassembled WGS sequence"/>
</dbReference>
<sequence length="180" mass="19489">MMRSWPVIAAMVLVLGGLSAVAGYEMAPPRAAAWREIAWPFPRDGWPAGRAFRCGAAECGDDVEVYLRPKLGFCNCDGGVADDDEVDRVADVDMIGPRFVPLKAGDVVDVADMPGRIRVYDLEMPKGKRTAIGIAVSHRCDLMAVAAQGRGDAAGVQRATLKFLESREIRAWMIVAMEGH</sequence>
<comment type="caution">
    <text evidence="1">The sequence shown here is derived from an EMBL/GenBank/DDBJ whole genome shotgun (WGS) entry which is preliminary data.</text>
</comment>
<protein>
    <submittedName>
        <fullName evidence="1">Uncharacterized protein</fullName>
    </submittedName>
</protein>
<evidence type="ECO:0000313" key="2">
    <source>
        <dbReference type="Proteomes" id="UP000436468"/>
    </source>
</evidence>
<name>A0A844T1F7_9BRAD</name>
<reference evidence="1 2" key="1">
    <citation type="submission" date="2019-12" db="EMBL/GenBank/DDBJ databases">
        <title>Draft genome sequences Bradyrhizobium cajani AMBPC1010, Bradyrhizobium pachyrhizi AMBPC1040 and Bradyrhizobium yuanmingense ALSPC3051, three plant growth promoting strains isolated from nodules of Cajanus cajan L. in Dominican Republic.</title>
        <authorList>
            <person name="Flores-Felix J.D."/>
            <person name="Araujo J."/>
            <person name="Diaz-Alcantara C."/>
            <person name="Gonzalez-Andres F."/>
            <person name="Velazquez E."/>
        </authorList>
    </citation>
    <scope>NUCLEOTIDE SEQUENCE [LARGE SCALE GENOMIC DNA]</scope>
    <source>
        <strain evidence="1 2">1040</strain>
    </source>
</reference>
<dbReference type="EMBL" id="WQNF01000021">
    <property type="protein sequence ID" value="MVT68500.1"/>
    <property type="molecule type" value="Genomic_DNA"/>
</dbReference>
<gene>
    <name evidence="1" type="ORF">GPL21_25725</name>
</gene>
<evidence type="ECO:0000313" key="1">
    <source>
        <dbReference type="EMBL" id="MVT68500.1"/>
    </source>
</evidence>
<keyword evidence="2" id="KW-1185">Reference proteome</keyword>
<dbReference type="RefSeq" id="WP_157346776.1">
    <property type="nucleotide sequence ID" value="NZ_WQNF01000021.1"/>
</dbReference>
<proteinExistence type="predicted"/>
<accession>A0A844T1F7</accession>
<organism evidence="1 2">
    <name type="scientific">Bradyrhizobium pachyrhizi</name>
    <dbReference type="NCBI Taxonomy" id="280333"/>
    <lineage>
        <taxon>Bacteria</taxon>
        <taxon>Pseudomonadati</taxon>
        <taxon>Pseudomonadota</taxon>
        <taxon>Alphaproteobacteria</taxon>
        <taxon>Hyphomicrobiales</taxon>
        <taxon>Nitrobacteraceae</taxon>
        <taxon>Bradyrhizobium</taxon>
    </lineage>
</organism>
<dbReference type="AlphaFoldDB" id="A0A844T1F7"/>